<comment type="caution">
    <text evidence="2">The sequence shown here is derived from an EMBL/GenBank/DDBJ whole genome shotgun (WGS) entry which is preliminary data.</text>
</comment>
<feature type="region of interest" description="Disordered" evidence="1">
    <location>
        <begin position="1058"/>
        <end position="1094"/>
    </location>
</feature>
<name>A0A086KC01_TOXGO</name>
<feature type="region of interest" description="Disordered" evidence="1">
    <location>
        <begin position="233"/>
        <end position="252"/>
    </location>
</feature>
<feature type="compositionally biased region" description="Pro residues" evidence="1">
    <location>
        <begin position="24"/>
        <end position="37"/>
    </location>
</feature>
<feature type="compositionally biased region" description="Low complexity" evidence="1">
    <location>
        <begin position="863"/>
        <end position="900"/>
    </location>
</feature>
<evidence type="ECO:0000313" key="2">
    <source>
        <dbReference type="EMBL" id="KFG41919.1"/>
    </source>
</evidence>
<dbReference type="EMBL" id="AEYI02001070">
    <property type="protein sequence ID" value="KFG41919.1"/>
    <property type="molecule type" value="Genomic_DNA"/>
</dbReference>
<feature type="region of interest" description="Disordered" evidence="1">
    <location>
        <begin position="1159"/>
        <end position="1188"/>
    </location>
</feature>
<feature type="region of interest" description="Disordered" evidence="1">
    <location>
        <begin position="1476"/>
        <end position="1498"/>
    </location>
</feature>
<feature type="compositionally biased region" description="Basic and acidic residues" evidence="1">
    <location>
        <begin position="1297"/>
        <end position="1306"/>
    </location>
</feature>
<dbReference type="InterPro" id="IPR011009">
    <property type="entry name" value="Kinase-like_dom_sf"/>
</dbReference>
<feature type="compositionally biased region" description="Polar residues" evidence="1">
    <location>
        <begin position="171"/>
        <end position="184"/>
    </location>
</feature>
<feature type="region of interest" description="Disordered" evidence="1">
    <location>
        <begin position="1326"/>
        <end position="1354"/>
    </location>
</feature>
<feature type="region of interest" description="Disordered" evidence="1">
    <location>
        <begin position="684"/>
        <end position="964"/>
    </location>
</feature>
<proteinExistence type="predicted"/>
<feature type="region of interest" description="Disordered" evidence="1">
    <location>
        <begin position="1110"/>
        <end position="1136"/>
    </location>
</feature>
<gene>
    <name evidence="2" type="ORF">TGP89_237510</name>
</gene>
<feature type="compositionally biased region" description="Pro residues" evidence="1">
    <location>
        <begin position="1009"/>
        <end position="1018"/>
    </location>
</feature>
<feature type="region of interest" description="Disordered" evidence="1">
    <location>
        <begin position="1289"/>
        <end position="1313"/>
    </location>
</feature>
<feature type="region of interest" description="Disordered" evidence="1">
    <location>
        <begin position="1"/>
        <end position="64"/>
    </location>
</feature>
<feature type="region of interest" description="Disordered" evidence="1">
    <location>
        <begin position="134"/>
        <end position="218"/>
    </location>
</feature>
<dbReference type="OrthoDB" id="331915at2759"/>
<reference evidence="2 3" key="1">
    <citation type="submission" date="2014-03" db="EMBL/GenBank/DDBJ databases">
        <authorList>
            <person name="Sibley D."/>
            <person name="Venepally P."/>
            <person name="Karamycheva S."/>
            <person name="Hadjithomas M."/>
            <person name="Khan A."/>
            <person name="Brunk B."/>
            <person name="Roos D."/>
            <person name="Caler E."/>
            <person name="Lorenzi H."/>
        </authorList>
    </citation>
    <scope>NUCLEOTIDE SEQUENCE [LARGE SCALE GENOMIC DNA]</scope>
    <source>
        <strain evidence="3">p89</strain>
    </source>
</reference>
<protein>
    <submittedName>
        <fullName evidence="2">Uncharacterized protein</fullName>
    </submittedName>
</protein>
<feature type="region of interest" description="Disordered" evidence="1">
    <location>
        <begin position="2016"/>
        <end position="2056"/>
    </location>
</feature>
<feature type="compositionally biased region" description="Low complexity" evidence="1">
    <location>
        <begin position="747"/>
        <end position="756"/>
    </location>
</feature>
<dbReference type="VEuPathDB" id="ToxoDB:TGP89_237510"/>
<evidence type="ECO:0000313" key="3">
    <source>
        <dbReference type="Proteomes" id="UP000028828"/>
    </source>
</evidence>
<evidence type="ECO:0000256" key="1">
    <source>
        <dbReference type="SAM" id="MobiDB-lite"/>
    </source>
</evidence>
<feature type="compositionally biased region" description="Low complexity" evidence="1">
    <location>
        <begin position="2037"/>
        <end position="2050"/>
    </location>
</feature>
<feature type="compositionally biased region" description="Polar residues" evidence="1">
    <location>
        <begin position="1058"/>
        <end position="1069"/>
    </location>
</feature>
<organism evidence="2 3">
    <name type="scientific">Toxoplasma gondii p89</name>
    <dbReference type="NCBI Taxonomy" id="943119"/>
    <lineage>
        <taxon>Eukaryota</taxon>
        <taxon>Sar</taxon>
        <taxon>Alveolata</taxon>
        <taxon>Apicomplexa</taxon>
        <taxon>Conoidasida</taxon>
        <taxon>Coccidia</taxon>
        <taxon>Eucoccidiorida</taxon>
        <taxon>Eimeriorina</taxon>
        <taxon>Sarcocystidae</taxon>
        <taxon>Toxoplasma</taxon>
    </lineage>
</organism>
<feature type="region of interest" description="Disordered" evidence="1">
    <location>
        <begin position="1848"/>
        <end position="1884"/>
    </location>
</feature>
<feature type="compositionally biased region" description="Polar residues" evidence="1">
    <location>
        <begin position="103"/>
        <end position="114"/>
    </location>
</feature>
<feature type="compositionally biased region" description="Basic and acidic residues" evidence="1">
    <location>
        <begin position="1855"/>
        <end position="1871"/>
    </location>
</feature>
<feature type="compositionally biased region" description="Polar residues" evidence="1">
    <location>
        <begin position="925"/>
        <end position="937"/>
    </location>
</feature>
<feature type="compositionally biased region" description="Low complexity" evidence="1">
    <location>
        <begin position="9"/>
        <end position="23"/>
    </location>
</feature>
<dbReference type="Proteomes" id="UP000028828">
    <property type="component" value="Unassembled WGS sequence"/>
</dbReference>
<dbReference type="SUPFAM" id="SSF56112">
    <property type="entry name" value="Protein kinase-like (PK-like)"/>
    <property type="match status" value="1"/>
</dbReference>
<feature type="region of interest" description="Disordered" evidence="1">
    <location>
        <begin position="1616"/>
        <end position="1636"/>
    </location>
</feature>
<feature type="compositionally biased region" description="Low complexity" evidence="1">
    <location>
        <begin position="811"/>
        <end position="823"/>
    </location>
</feature>
<accession>A0A086KC01</accession>
<feature type="compositionally biased region" description="Basic and acidic residues" evidence="1">
    <location>
        <begin position="1072"/>
        <end position="1087"/>
    </location>
</feature>
<feature type="compositionally biased region" description="Acidic residues" evidence="1">
    <location>
        <begin position="707"/>
        <end position="730"/>
    </location>
</feature>
<sequence length="2056" mass="216136">MCDSPSCVLSNPLNPNASRSPPLSSLPPPTSPLPQLPSRPLLVKLAPLSPPSPTLHSNRRAPVSEDSLSADLFTKREVGVLHVHLRRYSDSYLRNPRRHPSKISGSNSEITTEGSPHLATPALRSFCFSRPATGSLERQPLSSQGRLPEPEELAPSQTYVPEARRDCLDMNSLTDDLPSANSGGKNWRFPHEGNDQWTEPSESSLHYLKHPSSGAAAEKDGNRIQPLFCLPSDAGAPHSTAPPSVGNSTGNAGAGSTATTIYFSGNSSSSNMMTADEGSGCVFASPAAAVAAAHHTGTGESSMASDPKDGDGGFTNCQIIANRRRGRSKTCSAMHQNLLRQVAGTADGVTAGDPLRRVRFSVADEWCEDGPRRTFTGAGFGGTGSHFGGDGGGLLDFPSGQLTMTFDATSGGFAAGGSSLAPPSDAFSKGDFAFLPDAHSNMSCYFHSSHPSVSYWCASKKAVAAPAAAAAYEEEEGDSPEDGRDAGDHQKMPYRLHHAAEALSTAEPFRRSTRSGSRRHSAVSYSAALAAIASTSARKGSERFFPGHFWGFEKRADAGGSGESAQKPLLSEGDVTGTFPLHTQTVHRVGAYSPAHSHIYGYEDWRSLVGAPSSACKSLKAQQQQQVLLQQSLLHRHHNLGRGGELFGRRNSWCACRPLGSCRCCPRTTGRLEKDEREVGRHLCGGVARGSSGREPPLFDTRLLRGDDDEEEDEVEESPSPEDAADDDVEPESRLFIVSRVKRRSSPQRTPSSPKSGHLVQHSSLPPRPHSGTCPLGGGTVSRSGRVPVLSATSRGGHTPEKSERPFLSSGTAATAAGAATAAVPPSLSPPGVVEVSLSPSRGGPDEGNCGAGNKKASLWTPSSLLKSLARGGGSSSASSSSGNNTASSKSNSAATNAGGIVRGRTTGEFSCSEPSTSRDGHWSHTCSSGSVHTQPGSKEGVEAALSSSGAGVPAGRKSRTIGGASSFASTYVGLSSLARVLRPRRHSHHYDTKGTTLSDSGAPGQLVLPPPSPPPAPQIGDDNLSQEADNAAAGPVCGSCEQLAVPQTGSQKLLESVSLNPPSLSSGKTRVATDSHWGHNSEEDKPPPLSSCARTSQVSVHCTRAGVGSGKDDAYVSSGHASTQRSVVSRDKPEEDWEVHRAGAEPEKEEVHVFRNGDRNCNASSAAATRRNERRYHTAPSNSEFHENQATAAADYEAAVAAGKGEQNNDAAGAARSAAAAGSLLGSSSSSSDSFPADEKNGRQLPVLLGLRHSADSYLLEPEGDGGALGSYSGRKVGIFRRHFGGAHRVASGPRGGEETGEEGKPLSPAYHLQKVNGSKVFPFRRSRSSSRQAGSCTAQAPPEGGFACSREGSRASGLAHTQKISSHLSGLQELAAPLQPAQESHLRSGATAIAQSAEEGQLLQRGSSATHAGYQETENYDIQFGGLLVRLHRKLSAKCHCQFDVWEGEAVGVVPSEVHAAAAAAATLAKENAGEGSAGSSQTQKGEAIGKKSNSSAAAEEEEAIVEDASTLAKLHTSIVGLGKRFAIKLLEIDGCDASKLKYKTHSVLQEGKQLRSLCLQLWRSRAAAAAQGPNSSRLTAQQRLLLLQLQQQPQPLHHPEVYVQQLDRMLSNHGTAPVPQAGGGGRSSGGPFSASPGVQLPLLPIPRYLWTSRGVKKDGTRVLGVSMERIEGRSLTQILQQMRVPTKKSAALLAVEIAIKLVRAQALLASPAALEKPIINWDTKPGNVLVELTRSVSTQQLHCLRCVIIDLGDALPGPNFSFPTRHQPGVSPSYIICTKGYCSPECAILVFLLAAGSKSSAFRKVWYGQKITPEEMLTAKKQRLDCRWQSWIRNGFLKQMCMSSAPAGSQDAGKEEEARRAKGKKDSGASEGSGKSGEGGSKAASSYWEVLLSESSVVFSTGLVIGQLFGGPNLLQVVNRDEVAALDALCEWGCTDSPNVLLGRKNLHPDVLLPSQGVFAAEPWRGYLKTMLRHTLAFLPSDRWSFEKLEAFLIRLHAELAAAQHVVGVSTSSYSGSTTAGGNGPHSSSGNAPSGETSGTGSSCGSGAQRNPQ</sequence>
<feature type="region of interest" description="Disordered" evidence="1">
    <location>
        <begin position="92"/>
        <end position="116"/>
    </location>
</feature>
<feature type="compositionally biased region" description="Polar residues" evidence="1">
    <location>
        <begin position="195"/>
        <end position="204"/>
    </location>
</feature>
<feature type="region of interest" description="Disordered" evidence="1">
    <location>
        <begin position="981"/>
        <end position="1034"/>
    </location>
</feature>